<sequence length="150" mass="15160">MASAAGPVHGGVVPFAVHHQVRRPAGPEPKALLPAADAPLAATAAAAAAGVSPTAAAARLQWLHFVAGGSAVSRPFGRLTSRCSKLIPDALQLVIKARVQDGRFSRLVQGPQRESCWGGSVTVRGDTTGQKSARQPSAGTKSTPVASGAI</sequence>
<organism evidence="2 3">
    <name type="scientific">Olpidium bornovanus</name>
    <dbReference type="NCBI Taxonomy" id="278681"/>
    <lineage>
        <taxon>Eukaryota</taxon>
        <taxon>Fungi</taxon>
        <taxon>Fungi incertae sedis</taxon>
        <taxon>Olpidiomycota</taxon>
        <taxon>Olpidiomycotina</taxon>
        <taxon>Olpidiomycetes</taxon>
        <taxon>Olpidiales</taxon>
        <taxon>Olpidiaceae</taxon>
        <taxon>Olpidium</taxon>
    </lineage>
</organism>
<dbReference type="AlphaFoldDB" id="A0A8H7ZLW2"/>
<dbReference type="Proteomes" id="UP000673691">
    <property type="component" value="Unassembled WGS sequence"/>
</dbReference>
<feature type="compositionally biased region" description="Polar residues" evidence="1">
    <location>
        <begin position="125"/>
        <end position="150"/>
    </location>
</feature>
<feature type="region of interest" description="Disordered" evidence="1">
    <location>
        <begin position="117"/>
        <end position="150"/>
    </location>
</feature>
<comment type="caution">
    <text evidence="2">The sequence shown here is derived from an EMBL/GenBank/DDBJ whole genome shotgun (WGS) entry which is preliminary data.</text>
</comment>
<keyword evidence="3" id="KW-1185">Reference proteome</keyword>
<dbReference type="EMBL" id="JAEFCI010013441">
    <property type="protein sequence ID" value="KAG5455402.1"/>
    <property type="molecule type" value="Genomic_DNA"/>
</dbReference>
<gene>
    <name evidence="2" type="ORF">BJ554DRAFT_5194</name>
</gene>
<reference evidence="2 3" key="1">
    <citation type="journal article" name="Sci. Rep.">
        <title>Genome-scale phylogenetic analyses confirm Olpidium as the closest living zoosporic fungus to the non-flagellated, terrestrial fungi.</title>
        <authorList>
            <person name="Chang Y."/>
            <person name="Rochon D."/>
            <person name="Sekimoto S."/>
            <person name="Wang Y."/>
            <person name="Chovatia M."/>
            <person name="Sandor L."/>
            <person name="Salamov A."/>
            <person name="Grigoriev I.V."/>
            <person name="Stajich J.E."/>
            <person name="Spatafora J.W."/>
        </authorList>
    </citation>
    <scope>NUCLEOTIDE SEQUENCE [LARGE SCALE GENOMIC DNA]</scope>
    <source>
        <strain evidence="2">S191</strain>
    </source>
</reference>
<evidence type="ECO:0000313" key="2">
    <source>
        <dbReference type="EMBL" id="KAG5455402.1"/>
    </source>
</evidence>
<evidence type="ECO:0000313" key="3">
    <source>
        <dbReference type="Proteomes" id="UP000673691"/>
    </source>
</evidence>
<evidence type="ECO:0000256" key="1">
    <source>
        <dbReference type="SAM" id="MobiDB-lite"/>
    </source>
</evidence>
<proteinExistence type="predicted"/>
<accession>A0A8H7ZLW2</accession>
<protein>
    <submittedName>
        <fullName evidence="2">Uncharacterized protein</fullName>
    </submittedName>
</protein>
<name>A0A8H7ZLW2_9FUNG</name>